<evidence type="ECO:0000313" key="2">
    <source>
        <dbReference type="EMBL" id="MBK1786714.1"/>
    </source>
</evidence>
<protein>
    <submittedName>
        <fullName evidence="2">VOC family protein</fullName>
    </submittedName>
</protein>
<gene>
    <name evidence="2" type="ORF">JHE00_20505</name>
</gene>
<dbReference type="AlphaFoldDB" id="A0A934V6H5"/>
<evidence type="ECO:0000313" key="3">
    <source>
        <dbReference type="Proteomes" id="UP000635245"/>
    </source>
</evidence>
<keyword evidence="3" id="KW-1185">Reference proteome</keyword>
<dbReference type="Pfam" id="PF18029">
    <property type="entry name" value="Glyoxalase_6"/>
    <property type="match status" value="1"/>
</dbReference>
<proteinExistence type="predicted"/>
<accession>A0A934V6H5</accession>
<dbReference type="InterPro" id="IPR029068">
    <property type="entry name" value="Glyas_Bleomycin-R_OHBP_Dase"/>
</dbReference>
<organism evidence="2 3">
    <name type="scientific">Prauserella cavernicola</name>
    <dbReference type="NCBI Taxonomy" id="2800127"/>
    <lineage>
        <taxon>Bacteria</taxon>
        <taxon>Bacillati</taxon>
        <taxon>Actinomycetota</taxon>
        <taxon>Actinomycetes</taxon>
        <taxon>Pseudonocardiales</taxon>
        <taxon>Pseudonocardiaceae</taxon>
        <taxon>Prauserella</taxon>
    </lineage>
</organism>
<dbReference type="PROSITE" id="PS51819">
    <property type="entry name" value="VOC"/>
    <property type="match status" value="1"/>
</dbReference>
<dbReference type="InterPro" id="IPR037523">
    <property type="entry name" value="VOC_core"/>
</dbReference>
<dbReference type="EMBL" id="JAENJH010000005">
    <property type="protein sequence ID" value="MBK1786714.1"/>
    <property type="molecule type" value="Genomic_DNA"/>
</dbReference>
<dbReference type="PANTHER" id="PTHR35908">
    <property type="entry name" value="HYPOTHETICAL FUSION PROTEIN"/>
    <property type="match status" value="1"/>
</dbReference>
<dbReference type="SUPFAM" id="SSF54593">
    <property type="entry name" value="Glyoxalase/Bleomycin resistance protein/Dihydroxybiphenyl dioxygenase"/>
    <property type="match status" value="1"/>
</dbReference>
<dbReference type="RefSeq" id="WP_200320538.1">
    <property type="nucleotide sequence ID" value="NZ_JAENJH010000005.1"/>
</dbReference>
<dbReference type="PANTHER" id="PTHR35908:SF1">
    <property type="entry name" value="CONSERVED PROTEIN"/>
    <property type="match status" value="1"/>
</dbReference>
<reference evidence="2" key="1">
    <citation type="submission" date="2020-12" db="EMBL/GenBank/DDBJ databases">
        <title>Prauserella sp. ASG 168, a novel actinomycete isolated from cave rock.</title>
        <authorList>
            <person name="Suriyachadkun C."/>
        </authorList>
    </citation>
    <scope>NUCLEOTIDE SEQUENCE</scope>
    <source>
        <strain evidence="2">ASG 168</strain>
    </source>
</reference>
<comment type="caution">
    <text evidence="2">The sequence shown here is derived from an EMBL/GenBank/DDBJ whole genome shotgun (WGS) entry which is preliminary data.</text>
</comment>
<dbReference type="Gene3D" id="3.10.180.10">
    <property type="entry name" value="2,3-Dihydroxybiphenyl 1,2-Dioxygenase, domain 1"/>
    <property type="match status" value="1"/>
</dbReference>
<dbReference type="CDD" id="cd06587">
    <property type="entry name" value="VOC"/>
    <property type="match status" value="1"/>
</dbReference>
<dbReference type="InterPro" id="IPR041581">
    <property type="entry name" value="Glyoxalase_6"/>
</dbReference>
<sequence>MTIRLGMVTIDCARPRELAEFWRQALDIEIAGDYGDFVMLASAEEAGVRLALQRVPEPREGKNRVHLDLETGDRDVEVARLTELGATPLSEHAMDGFGWTVLADPEGNEFCVGSPHG</sequence>
<dbReference type="Proteomes" id="UP000635245">
    <property type="component" value="Unassembled WGS sequence"/>
</dbReference>
<feature type="domain" description="VOC" evidence="1">
    <location>
        <begin position="4"/>
        <end position="115"/>
    </location>
</feature>
<name>A0A934V6H5_9PSEU</name>
<evidence type="ECO:0000259" key="1">
    <source>
        <dbReference type="PROSITE" id="PS51819"/>
    </source>
</evidence>